<keyword evidence="2" id="KW-0472">Membrane</keyword>
<dbReference type="AlphaFoldDB" id="A0AAE0WPM8"/>
<sequence>MAYSNNSFNNPNTYNLPNQDHSKPPAYSNDTHQPSFPTELPPRHQPISNSQPRSRLRGCFSSFISSYSLRCRGVTLARRICMWLILGLRTAQSGLTSALWLIWPEFKSVGSAVVGIIFFVLGLLSVAWCLAIFDQAEGTRRVFGANITKNYFTYFIYALVPIHIGLLVGSFWEPLPQPGCTATWFIVWVLIALATVVAGRPAQYPSHGGNV</sequence>
<feature type="transmembrane region" description="Helical" evidence="2">
    <location>
        <begin position="80"/>
        <end position="103"/>
    </location>
</feature>
<keyword evidence="2" id="KW-0812">Transmembrane</keyword>
<feature type="region of interest" description="Disordered" evidence="1">
    <location>
        <begin position="1"/>
        <end position="54"/>
    </location>
</feature>
<evidence type="ECO:0000256" key="2">
    <source>
        <dbReference type="SAM" id="Phobius"/>
    </source>
</evidence>
<organism evidence="3 4">
    <name type="scientific">Recurvomyces mirabilis</name>
    <dbReference type="NCBI Taxonomy" id="574656"/>
    <lineage>
        <taxon>Eukaryota</taxon>
        <taxon>Fungi</taxon>
        <taxon>Dikarya</taxon>
        <taxon>Ascomycota</taxon>
        <taxon>Pezizomycotina</taxon>
        <taxon>Dothideomycetes</taxon>
        <taxon>Dothideomycetidae</taxon>
        <taxon>Mycosphaerellales</taxon>
        <taxon>Teratosphaeriaceae</taxon>
        <taxon>Recurvomyces</taxon>
    </lineage>
</organism>
<evidence type="ECO:0000313" key="3">
    <source>
        <dbReference type="EMBL" id="KAK3675500.1"/>
    </source>
</evidence>
<feature type="transmembrane region" description="Helical" evidence="2">
    <location>
        <begin position="184"/>
        <end position="202"/>
    </location>
</feature>
<feature type="transmembrane region" description="Helical" evidence="2">
    <location>
        <begin position="109"/>
        <end position="133"/>
    </location>
</feature>
<feature type="transmembrane region" description="Helical" evidence="2">
    <location>
        <begin position="154"/>
        <end position="172"/>
    </location>
</feature>
<proteinExistence type="predicted"/>
<reference evidence="3" key="1">
    <citation type="submission" date="2023-07" db="EMBL/GenBank/DDBJ databases">
        <title>Black Yeasts Isolated from many extreme environments.</title>
        <authorList>
            <person name="Coleine C."/>
            <person name="Stajich J.E."/>
            <person name="Selbmann L."/>
        </authorList>
    </citation>
    <scope>NUCLEOTIDE SEQUENCE</scope>
    <source>
        <strain evidence="3">CCFEE 5485</strain>
    </source>
</reference>
<evidence type="ECO:0000313" key="4">
    <source>
        <dbReference type="Proteomes" id="UP001274830"/>
    </source>
</evidence>
<dbReference type="EMBL" id="JAUTXT010000014">
    <property type="protein sequence ID" value="KAK3675500.1"/>
    <property type="molecule type" value="Genomic_DNA"/>
</dbReference>
<accession>A0AAE0WPM8</accession>
<keyword evidence="4" id="KW-1185">Reference proteome</keyword>
<gene>
    <name evidence="3" type="ORF">LTR78_004583</name>
</gene>
<evidence type="ECO:0000256" key="1">
    <source>
        <dbReference type="SAM" id="MobiDB-lite"/>
    </source>
</evidence>
<feature type="compositionally biased region" description="Low complexity" evidence="1">
    <location>
        <begin position="1"/>
        <end position="18"/>
    </location>
</feature>
<name>A0AAE0WPM8_9PEZI</name>
<keyword evidence="2" id="KW-1133">Transmembrane helix</keyword>
<protein>
    <submittedName>
        <fullName evidence="3">Uncharacterized protein</fullName>
    </submittedName>
</protein>
<dbReference type="Proteomes" id="UP001274830">
    <property type="component" value="Unassembled WGS sequence"/>
</dbReference>
<comment type="caution">
    <text evidence="3">The sequence shown here is derived from an EMBL/GenBank/DDBJ whole genome shotgun (WGS) entry which is preliminary data.</text>
</comment>